<evidence type="ECO:0000256" key="3">
    <source>
        <dbReference type="ARBA" id="ARBA00022723"/>
    </source>
</evidence>
<evidence type="ECO:0000256" key="6">
    <source>
        <dbReference type="ARBA" id="ARBA00022833"/>
    </source>
</evidence>
<keyword evidence="6" id="KW-0862">Zinc</keyword>
<evidence type="ECO:0000313" key="10">
    <source>
        <dbReference type="EMBL" id="NER17049.1"/>
    </source>
</evidence>
<protein>
    <submittedName>
        <fullName evidence="10">Zinc metalloprotease</fullName>
    </submittedName>
</protein>
<dbReference type="GO" id="GO:0046872">
    <property type="term" value="F:metal ion binding"/>
    <property type="evidence" value="ECO:0007669"/>
    <property type="project" value="UniProtKB-KW"/>
</dbReference>
<dbReference type="InterPro" id="IPR008754">
    <property type="entry name" value="Peptidase_M43"/>
</dbReference>
<dbReference type="Proteomes" id="UP000474296">
    <property type="component" value="Unassembled WGS sequence"/>
</dbReference>
<dbReference type="EMBL" id="JAABOQ010000003">
    <property type="protein sequence ID" value="NER17049.1"/>
    <property type="molecule type" value="Genomic_DNA"/>
</dbReference>
<dbReference type="Pfam" id="PF05572">
    <property type="entry name" value="Peptidase_M43"/>
    <property type="match status" value="1"/>
</dbReference>
<accession>A0A6M0CMJ0</accession>
<dbReference type="SUPFAM" id="SSF55486">
    <property type="entry name" value="Metalloproteases ('zincins'), catalytic domain"/>
    <property type="match status" value="1"/>
</dbReference>
<keyword evidence="3" id="KW-0479">Metal-binding</keyword>
<dbReference type="AlphaFoldDB" id="A0A6M0CMJ0"/>
<dbReference type="PROSITE" id="PS51257">
    <property type="entry name" value="PROKAR_LIPOPROTEIN"/>
    <property type="match status" value="1"/>
</dbReference>
<organism evidence="10 11">
    <name type="scientific">Spongiivirga citrea</name>
    <dbReference type="NCBI Taxonomy" id="1481457"/>
    <lineage>
        <taxon>Bacteria</taxon>
        <taxon>Pseudomonadati</taxon>
        <taxon>Bacteroidota</taxon>
        <taxon>Flavobacteriia</taxon>
        <taxon>Flavobacteriales</taxon>
        <taxon>Flavobacteriaceae</taxon>
        <taxon>Spongiivirga</taxon>
    </lineage>
</organism>
<dbReference type="Gene3D" id="3.40.390.10">
    <property type="entry name" value="Collagenase (Catalytic Domain)"/>
    <property type="match status" value="1"/>
</dbReference>
<gene>
    <name evidence="10" type="ORF">GWK10_07495</name>
</gene>
<comment type="similarity">
    <text evidence="1">Belongs to the peptidase M43B family.</text>
</comment>
<evidence type="ECO:0000256" key="2">
    <source>
        <dbReference type="ARBA" id="ARBA00022670"/>
    </source>
</evidence>
<dbReference type="PANTHER" id="PTHR47466">
    <property type="match status" value="1"/>
</dbReference>
<sequence length="326" mass="36785">MRPLLVVLPMLFIILVSCDNVKKKNGTVRHVKNDTNSISRKCATMKVLEEHLAKDSLFRKRMQNIEEATQRYITLSKTQTNLAEDTITIPVVVNVIYSNEDQNISDAQIKSQIDVLNKDFSKKNMDIDQIPEEFKEIASNIKVQFDLRQTQRKLSTRNSWGTNDEMKFSSSGGIDVADPTGHLNIWVCNIGSGILGYAQFPGDNPLTDGVVVSPQFFGTTGFVQAPFDKGRTLTHEIGHWLNLRHIWGDGDCNSDDFVSDTPISDRPNNGCPAYPTINCETNDMTMNYMDYVDDACMFMFTEGQKTRMRAVFEADGPRASFVQKMN</sequence>
<dbReference type="RefSeq" id="WP_164031081.1">
    <property type="nucleotide sequence ID" value="NZ_JAABOQ010000003.1"/>
</dbReference>
<evidence type="ECO:0000313" key="11">
    <source>
        <dbReference type="Proteomes" id="UP000474296"/>
    </source>
</evidence>
<evidence type="ECO:0000256" key="1">
    <source>
        <dbReference type="ARBA" id="ARBA00008721"/>
    </source>
</evidence>
<dbReference type="CDD" id="cd04275">
    <property type="entry name" value="ZnMc_pappalysin_like"/>
    <property type="match status" value="1"/>
</dbReference>
<evidence type="ECO:0000256" key="8">
    <source>
        <dbReference type="ARBA" id="ARBA00023157"/>
    </source>
</evidence>
<proteinExistence type="inferred from homology"/>
<dbReference type="GO" id="GO:0008237">
    <property type="term" value="F:metallopeptidase activity"/>
    <property type="evidence" value="ECO:0007669"/>
    <property type="project" value="UniProtKB-KW"/>
</dbReference>
<dbReference type="InterPro" id="IPR024079">
    <property type="entry name" value="MetalloPept_cat_dom_sf"/>
</dbReference>
<keyword evidence="2 10" id="KW-0645">Protease</keyword>
<keyword evidence="5" id="KW-0378">Hydrolase</keyword>
<keyword evidence="11" id="KW-1185">Reference proteome</keyword>
<evidence type="ECO:0000259" key="9">
    <source>
        <dbReference type="Pfam" id="PF05572"/>
    </source>
</evidence>
<comment type="caution">
    <text evidence="10">The sequence shown here is derived from an EMBL/GenBank/DDBJ whole genome shotgun (WGS) entry which is preliminary data.</text>
</comment>
<keyword evidence="4" id="KW-0732">Signal</keyword>
<reference evidence="10 11" key="1">
    <citation type="submission" date="2020-01" db="EMBL/GenBank/DDBJ databases">
        <title>Spongiivirga citrea KCTC 32990T.</title>
        <authorList>
            <person name="Wang G."/>
        </authorList>
    </citation>
    <scope>NUCLEOTIDE SEQUENCE [LARGE SCALE GENOMIC DNA]</scope>
    <source>
        <strain evidence="10 11">KCTC 32990</strain>
    </source>
</reference>
<evidence type="ECO:0000256" key="4">
    <source>
        <dbReference type="ARBA" id="ARBA00022729"/>
    </source>
</evidence>
<name>A0A6M0CMJ0_9FLAO</name>
<feature type="domain" description="Peptidase M43 pregnancy-associated plasma-A" evidence="9">
    <location>
        <begin position="182"/>
        <end position="312"/>
    </location>
</feature>
<keyword evidence="8" id="KW-1015">Disulfide bond</keyword>
<dbReference type="PANTHER" id="PTHR47466:SF1">
    <property type="entry name" value="METALLOPROTEASE MEP1 (AFU_ORTHOLOGUE AFUA_1G07730)-RELATED"/>
    <property type="match status" value="1"/>
</dbReference>
<evidence type="ECO:0000256" key="7">
    <source>
        <dbReference type="ARBA" id="ARBA00023049"/>
    </source>
</evidence>
<dbReference type="GO" id="GO:0006508">
    <property type="term" value="P:proteolysis"/>
    <property type="evidence" value="ECO:0007669"/>
    <property type="project" value="UniProtKB-KW"/>
</dbReference>
<keyword evidence="7 10" id="KW-0482">Metalloprotease</keyword>
<evidence type="ECO:0000256" key="5">
    <source>
        <dbReference type="ARBA" id="ARBA00022801"/>
    </source>
</evidence>